<accession>A0AAN8KCB7</accession>
<dbReference type="AlphaFoldDB" id="A0AAN8KCB7"/>
<keyword evidence="3" id="KW-1185">Reference proteome</keyword>
<proteinExistence type="predicted"/>
<gene>
    <name evidence="2" type="ORF">SNE40_004630</name>
</gene>
<name>A0AAN8KCB7_PATCE</name>
<feature type="transmembrane region" description="Helical" evidence="1">
    <location>
        <begin position="37"/>
        <end position="60"/>
    </location>
</feature>
<evidence type="ECO:0000313" key="2">
    <source>
        <dbReference type="EMBL" id="KAK6188461.1"/>
    </source>
</evidence>
<evidence type="ECO:0000256" key="1">
    <source>
        <dbReference type="SAM" id="Phobius"/>
    </source>
</evidence>
<sequence length="143" mass="16705">MMFSNLNNVANTTNFTLFNLDVNSTMIPPTEEKGIDALLYIIIVLMFYAFSIVILMVKYIRREREEANLRLYYREFVSRDKFHSAQFENKQYMTQVLNITNASSFVNPKKLVGDKKTDSDKRVPNVLIWSQPEADKITIETHV</sequence>
<keyword evidence="1" id="KW-0812">Transmembrane</keyword>
<organism evidence="2 3">
    <name type="scientific">Patella caerulea</name>
    <name type="common">Rayed Mediterranean limpet</name>
    <dbReference type="NCBI Taxonomy" id="87958"/>
    <lineage>
        <taxon>Eukaryota</taxon>
        <taxon>Metazoa</taxon>
        <taxon>Spiralia</taxon>
        <taxon>Lophotrochozoa</taxon>
        <taxon>Mollusca</taxon>
        <taxon>Gastropoda</taxon>
        <taxon>Patellogastropoda</taxon>
        <taxon>Patelloidea</taxon>
        <taxon>Patellidae</taxon>
        <taxon>Patella</taxon>
    </lineage>
</organism>
<comment type="caution">
    <text evidence="2">The sequence shown here is derived from an EMBL/GenBank/DDBJ whole genome shotgun (WGS) entry which is preliminary data.</text>
</comment>
<dbReference type="Proteomes" id="UP001347796">
    <property type="component" value="Unassembled WGS sequence"/>
</dbReference>
<keyword evidence="1" id="KW-1133">Transmembrane helix</keyword>
<keyword evidence="1" id="KW-0472">Membrane</keyword>
<evidence type="ECO:0000313" key="3">
    <source>
        <dbReference type="Proteomes" id="UP001347796"/>
    </source>
</evidence>
<reference evidence="2 3" key="1">
    <citation type="submission" date="2024-01" db="EMBL/GenBank/DDBJ databases">
        <title>The genome of the rayed Mediterranean limpet Patella caerulea (Linnaeus, 1758).</title>
        <authorList>
            <person name="Anh-Thu Weber A."/>
            <person name="Halstead-Nussloch G."/>
        </authorList>
    </citation>
    <scope>NUCLEOTIDE SEQUENCE [LARGE SCALE GENOMIC DNA]</scope>
    <source>
        <strain evidence="2">AATW-2023a</strain>
        <tissue evidence="2">Whole specimen</tissue>
    </source>
</reference>
<dbReference type="EMBL" id="JAZGQO010000003">
    <property type="protein sequence ID" value="KAK6188461.1"/>
    <property type="molecule type" value="Genomic_DNA"/>
</dbReference>
<protein>
    <submittedName>
        <fullName evidence="2">Uncharacterized protein</fullName>
    </submittedName>
</protein>